<accession>A0A9P7ZXS1</accession>
<dbReference type="AlphaFoldDB" id="A0A9P7ZXS1"/>
<proteinExistence type="predicted"/>
<name>A0A9P7ZXS1_MORAP</name>
<dbReference type="EMBL" id="JAIFTL010000607">
    <property type="protein sequence ID" value="KAG9319126.1"/>
    <property type="molecule type" value="Genomic_DNA"/>
</dbReference>
<organism evidence="1 2">
    <name type="scientific">Mortierella alpina</name>
    <name type="common">Oleaginous fungus</name>
    <name type="synonym">Mortierella renispora</name>
    <dbReference type="NCBI Taxonomy" id="64518"/>
    <lineage>
        <taxon>Eukaryota</taxon>
        <taxon>Fungi</taxon>
        <taxon>Fungi incertae sedis</taxon>
        <taxon>Mucoromycota</taxon>
        <taxon>Mortierellomycotina</taxon>
        <taxon>Mortierellomycetes</taxon>
        <taxon>Mortierellales</taxon>
        <taxon>Mortierellaceae</taxon>
        <taxon>Mortierella</taxon>
    </lineage>
</organism>
<reference evidence="1" key="1">
    <citation type="submission" date="2021-07" db="EMBL/GenBank/DDBJ databases">
        <title>Draft genome of Mortierella alpina, strain LL118, isolated from an aspen leaf litter sample.</title>
        <authorList>
            <person name="Yang S."/>
            <person name="Vinatzer B.A."/>
        </authorList>
    </citation>
    <scope>NUCLEOTIDE SEQUENCE</scope>
    <source>
        <strain evidence="1">LL118</strain>
    </source>
</reference>
<sequence length="541" mass="61425">MTSTDTPRKRQRSKCTTLSLSNPSSVAPYFLDVLPHLWSVRGFCDAEFSRDHRTRGDGLCELFLSSTRHIRDSDEVSQVTRNIASNFASTKRSFIKRSWQQCYDDNMAQQSETRLKKRQGAQQYFEEAAALTPALNQQLEGGENTALPIATEEDKTQFRLLVFNDSGDSDFHPENEKDQETTVSTLGGFGKPPEKFNWIVGPGESSSRLRTQRLWKVTDVNISQDLADRRSEVMLALEKLEDPDILAVRNFIYTPKLLQDVMSIDHWTEAMELWQREHAVNVDEAKLADIVSFVFSMHTTTTLSQAIARTRHMETTSPLHAVMQNYLRTSVLWSRTTEVPGELRQVNEDTFINDFVKPVMDGLFGDLVNCTMHWTRDEILCGPSYKNEEKLYPDFFLSVKGHTIAIMEAKAPNRGIAGYRDDRRKLFDEMKLSVDGLLRSGVNASVVGFLISGQRVEVFAMSLRYEACYLVVDVGEFDLVSSRYQFGNIITAARPLLTARKIIMETLEKLRKLSVASAGPISIELQRGTYHTVPCMVPDEQ</sequence>
<evidence type="ECO:0000313" key="2">
    <source>
        <dbReference type="Proteomes" id="UP000717515"/>
    </source>
</evidence>
<evidence type="ECO:0000313" key="1">
    <source>
        <dbReference type="EMBL" id="KAG9319126.1"/>
    </source>
</evidence>
<protein>
    <submittedName>
        <fullName evidence="1">Uncharacterized protein</fullName>
    </submittedName>
</protein>
<comment type="caution">
    <text evidence="1">The sequence shown here is derived from an EMBL/GenBank/DDBJ whole genome shotgun (WGS) entry which is preliminary data.</text>
</comment>
<dbReference type="Proteomes" id="UP000717515">
    <property type="component" value="Unassembled WGS sequence"/>
</dbReference>
<gene>
    <name evidence="1" type="ORF">KVV02_005224</name>
</gene>